<evidence type="ECO:0000256" key="1">
    <source>
        <dbReference type="SAM" id="MobiDB-lite"/>
    </source>
</evidence>
<dbReference type="AlphaFoldDB" id="A0AB74M8A0"/>
<comment type="caution">
    <text evidence="2">The sequence shown here is derived from an EMBL/GenBank/DDBJ whole genome shotgun (WGS) entry which is preliminary data.</text>
</comment>
<feature type="non-terminal residue" evidence="2">
    <location>
        <position position="1"/>
    </location>
</feature>
<evidence type="ECO:0000313" key="3">
    <source>
        <dbReference type="Proteomes" id="UP000321295"/>
    </source>
</evidence>
<sequence length="71" mass="7516">NTDIRKTAEEKVKAAEREMAVPASPSELGNTASVGTGDNFERLLGASHTEIEAAMRGMTDAEIDAILEKLG</sequence>
<reference evidence="2 3" key="1">
    <citation type="submission" date="2019-08" db="EMBL/GenBank/DDBJ databases">
        <title>Whole genome analysis of cultivated E. coli strains isolated from CD patients and healthy donors.</title>
        <authorList>
            <person name="Siniagina M.N."/>
            <person name="Markelova M.I."/>
            <person name="Laikov A.V."/>
            <person name="Boulygina E.A."/>
            <person name="Khusnutdinova D.R."/>
            <person name="Kharchenko A."/>
            <person name="Grigoryeva T.V."/>
        </authorList>
    </citation>
    <scope>NUCLEOTIDE SEQUENCE [LARGE SCALE GENOMIC DNA]</scope>
    <source>
        <strain evidence="2 3">1_45_11</strain>
    </source>
</reference>
<dbReference type="EMBL" id="VRXD01000285">
    <property type="protein sequence ID" value="TXQ21802.1"/>
    <property type="molecule type" value="Genomic_DNA"/>
</dbReference>
<proteinExistence type="predicted"/>
<organism evidence="2 3">
    <name type="scientific">Escherichia coli</name>
    <dbReference type="NCBI Taxonomy" id="562"/>
    <lineage>
        <taxon>Bacteria</taxon>
        <taxon>Pseudomonadati</taxon>
        <taxon>Pseudomonadota</taxon>
        <taxon>Gammaproteobacteria</taxon>
        <taxon>Enterobacterales</taxon>
        <taxon>Enterobacteriaceae</taxon>
        <taxon>Escherichia</taxon>
    </lineage>
</organism>
<feature type="region of interest" description="Disordered" evidence="1">
    <location>
        <begin position="1"/>
        <end position="34"/>
    </location>
</feature>
<name>A0AB74M8A0_ECOLX</name>
<protein>
    <submittedName>
        <fullName evidence="2">Uncharacterized protein</fullName>
    </submittedName>
</protein>
<accession>A0AB74M8A0</accession>
<feature type="compositionally biased region" description="Basic and acidic residues" evidence="1">
    <location>
        <begin position="1"/>
        <end position="19"/>
    </location>
</feature>
<dbReference type="Proteomes" id="UP000321295">
    <property type="component" value="Unassembled WGS sequence"/>
</dbReference>
<gene>
    <name evidence="2" type="ORF">FV293_28695</name>
</gene>
<evidence type="ECO:0000313" key="2">
    <source>
        <dbReference type="EMBL" id="TXQ21802.1"/>
    </source>
</evidence>